<dbReference type="RefSeq" id="XP_025408917.1">
    <property type="nucleotide sequence ID" value="XM_025553132.1"/>
</dbReference>
<evidence type="ECO:0000256" key="12">
    <source>
        <dbReference type="ARBA" id="ARBA00093255"/>
    </source>
</evidence>
<evidence type="ECO:0000256" key="6">
    <source>
        <dbReference type="ARBA" id="ARBA00022801"/>
    </source>
</evidence>
<proteinExistence type="inferred from homology"/>
<evidence type="ECO:0000256" key="2">
    <source>
        <dbReference type="ARBA" id="ARBA00008023"/>
    </source>
</evidence>
<keyword evidence="4 14" id="KW-0479">Metal-binding</keyword>
<comment type="catalytic activity">
    <reaction evidence="14">
        <text>XTP + H2O = XMP + diphosphate + H(+)</text>
        <dbReference type="Rhea" id="RHEA:28610"/>
        <dbReference type="ChEBI" id="CHEBI:15377"/>
        <dbReference type="ChEBI" id="CHEBI:15378"/>
        <dbReference type="ChEBI" id="CHEBI:33019"/>
        <dbReference type="ChEBI" id="CHEBI:57464"/>
        <dbReference type="ChEBI" id="CHEBI:61314"/>
        <dbReference type="EC" id="3.6.1.66"/>
    </reaction>
</comment>
<feature type="binding site" evidence="14">
    <location>
        <position position="73"/>
    </location>
    <ligand>
        <name>Mg(2+)</name>
        <dbReference type="ChEBI" id="CHEBI:18420"/>
    </ligand>
</feature>
<evidence type="ECO:0000256" key="5">
    <source>
        <dbReference type="ARBA" id="ARBA00022741"/>
    </source>
</evidence>
<dbReference type="GO" id="GO:0005737">
    <property type="term" value="C:cytoplasm"/>
    <property type="evidence" value="ECO:0007669"/>
    <property type="project" value="UniProtKB-SubCell"/>
</dbReference>
<dbReference type="InterPro" id="IPR029001">
    <property type="entry name" value="ITPase-like_fam"/>
</dbReference>
<dbReference type="InterPro" id="IPR002637">
    <property type="entry name" value="RdgB/HAM1"/>
</dbReference>
<evidence type="ECO:0000313" key="16">
    <source>
        <dbReference type="EMBL" id="MBY71810.1"/>
    </source>
</evidence>
<comment type="similarity">
    <text evidence="2 14 15">Belongs to the HAM1 NTPase family.</text>
</comment>
<evidence type="ECO:0000256" key="14">
    <source>
        <dbReference type="HAMAP-Rule" id="MF_03148"/>
    </source>
</evidence>
<feature type="binding site" evidence="14">
    <location>
        <position position="57"/>
    </location>
    <ligand>
        <name>ITP</name>
        <dbReference type="ChEBI" id="CHEBI:61402"/>
    </ligand>
</feature>
<dbReference type="PANTHER" id="PTHR11067">
    <property type="entry name" value="INOSINE TRIPHOSPHATE PYROPHOSPHATASE/HAM1 PROTEIN"/>
    <property type="match status" value="1"/>
</dbReference>
<feature type="binding site" evidence="14">
    <location>
        <begin position="10"/>
        <end position="15"/>
    </location>
    <ligand>
        <name>ITP</name>
        <dbReference type="ChEBI" id="CHEBI:61402"/>
    </ligand>
</feature>
<accession>A0A2S2Q2E0</accession>
<evidence type="ECO:0000256" key="1">
    <source>
        <dbReference type="ARBA" id="ARBA00004496"/>
    </source>
</evidence>
<evidence type="ECO:0000256" key="10">
    <source>
        <dbReference type="ARBA" id="ARBA00054940"/>
    </source>
</evidence>
<evidence type="ECO:0000256" key="9">
    <source>
        <dbReference type="ARBA" id="ARBA00023211"/>
    </source>
</evidence>
<evidence type="ECO:0000256" key="13">
    <source>
        <dbReference type="ARBA" id="ARBA00093271"/>
    </source>
</evidence>
<dbReference type="SUPFAM" id="SSF52972">
    <property type="entry name" value="ITPase-like"/>
    <property type="match status" value="1"/>
</dbReference>
<keyword evidence="3 14" id="KW-0963">Cytoplasm</keyword>
<keyword evidence="17" id="KW-1185">Reference proteome</keyword>
<evidence type="ECO:0000313" key="17">
    <source>
        <dbReference type="Proteomes" id="UP000694846"/>
    </source>
</evidence>
<evidence type="ECO:0000256" key="15">
    <source>
        <dbReference type="RuleBase" id="RU003781"/>
    </source>
</evidence>
<comment type="cofactor">
    <cofactor evidence="14">
        <name>Mg(2+)</name>
        <dbReference type="ChEBI" id="CHEBI:18420"/>
    </cofactor>
    <cofactor evidence="14">
        <name>Mn(2+)</name>
        <dbReference type="ChEBI" id="CHEBI:29035"/>
    </cofactor>
    <text evidence="14">Binds 1 divalent metal cation per subunit; can use either Mg(2+) or Mn(2+).</text>
</comment>
<feature type="binding site" evidence="14">
    <location>
        <begin position="148"/>
        <end position="151"/>
    </location>
    <ligand>
        <name>ITP</name>
        <dbReference type="ChEBI" id="CHEBI:61402"/>
    </ligand>
</feature>
<comment type="catalytic activity">
    <reaction evidence="13">
        <text>N(6)-hydroxy-dATP + H2O = N(6)-hydroxy-dAMP + diphosphate + H(+)</text>
        <dbReference type="Rhea" id="RHEA:83971"/>
        <dbReference type="ChEBI" id="CHEBI:15377"/>
        <dbReference type="ChEBI" id="CHEBI:15378"/>
        <dbReference type="ChEBI" id="CHEBI:33019"/>
        <dbReference type="ChEBI" id="CHEBI:233529"/>
        <dbReference type="ChEBI" id="CHEBI:233530"/>
    </reaction>
    <physiologicalReaction direction="left-to-right" evidence="13">
        <dbReference type="Rhea" id="RHEA:83972"/>
    </physiologicalReaction>
</comment>
<dbReference type="FunFam" id="3.90.950.10:FF:000003">
    <property type="entry name" value="Inosine triphosphate pyrophosphatase"/>
    <property type="match status" value="1"/>
</dbReference>
<dbReference type="Gene3D" id="3.90.950.10">
    <property type="match status" value="1"/>
</dbReference>
<feature type="binding site" evidence="14">
    <location>
        <begin position="73"/>
        <end position="74"/>
    </location>
    <ligand>
        <name>ITP</name>
        <dbReference type="ChEBI" id="CHEBI:61402"/>
    </ligand>
</feature>
<dbReference type="PANTHER" id="PTHR11067:SF9">
    <property type="entry name" value="INOSINE TRIPHOSPHATE PYROPHOSPHATASE"/>
    <property type="match status" value="1"/>
</dbReference>
<evidence type="ECO:0000313" key="18">
    <source>
        <dbReference type="RefSeq" id="XP_025408917.1"/>
    </source>
</evidence>
<feature type="binding site" evidence="14">
    <location>
        <begin position="176"/>
        <end position="177"/>
    </location>
    <ligand>
        <name>ITP</name>
        <dbReference type="ChEBI" id="CHEBI:61402"/>
    </ligand>
</feature>
<keyword evidence="5 14" id="KW-0547">Nucleotide-binding</keyword>
<name>A0A2S2Q2E0_9HEMI</name>
<gene>
    <name evidence="18" type="primary">LOC112682508</name>
    <name evidence="16" type="ORF">g.13418</name>
</gene>
<reference evidence="18" key="2">
    <citation type="submission" date="2025-04" db="UniProtKB">
        <authorList>
            <consortium name="RefSeq"/>
        </authorList>
    </citation>
    <scope>IDENTIFICATION</scope>
    <source>
        <tissue evidence="18">Whole body</tissue>
    </source>
</reference>
<comment type="function">
    <text evidence="10">Pyrophosphatase that hydrolyzes the non-canonical purine nucleotides inosine triphosphate (ITP), deoxyinosine triphosphate (dITP) as well as 2'-deoxy-N-6-hydroxylaminopurine triphosphate (dHAPTP) and xanthosine 5'-triphosphate (XTP) to their respective monophosphate derivatives. The enzyme does not distinguish between the deoxy- and ribose forms. Probably excludes non-canonical purines from RNA and DNA precursor pools, thus preventing their incorporation into RNA and DNA and avoiding chromosomal lesions.</text>
</comment>
<feature type="binding site" evidence="14">
    <location>
        <position position="45"/>
    </location>
    <ligand>
        <name>Mg(2+)</name>
        <dbReference type="ChEBI" id="CHEBI:18420"/>
    </ligand>
</feature>
<dbReference type="GO" id="GO:0000166">
    <property type="term" value="F:nucleotide binding"/>
    <property type="evidence" value="ECO:0007669"/>
    <property type="project" value="UniProtKB-KW"/>
</dbReference>
<dbReference type="GO" id="GO:0009204">
    <property type="term" value="P:deoxyribonucleoside triphosphate catabolic process"/>
    <property type="evidence" value="ECO:0007669"/>
    <property type="project" value="UniProtKB-UniRule"/>
</dbReference>
<dbReference type="GO" id="GO:0035870">
    <property type="term" value="F:dITP diphosphatase activity"/>
    <property type="evidence" value="ECO:0007669"/>
    <property type="project" value="UniProtKB-UniRule"/>
</dbReference>
<dbReference type="GO" id="GO:0036222">
    <property type="term" value="F:XTP diphosphatase activity"/>
    <property type="evidence" value="ECO:0007669"/>
    <property type="project" value="UniProtKB-UniRule"/>
</dbReference>
<evidence type="ECO:0000256" key="8">
    <source>
        <dbReference type="ARBA" id="ARBA00023080"/>
    </source>
</evidence>
<organism evidence="16">
    <name type="scientific">Sipha flava</name>
    <name type="common">yellow sugarcane aphid</name>
    <dbReference type="NCBI Taxonomy" id="143950"/>
    <lineage>
        <taxon>Eukaryota</taxon>
        <taxon>Metazoa</taxon>
        <taxon>Ecdysozoa</taxon>
        <taxon>Arthropoda</taxon>
        <taxon>Hexapoda</taxon>
        <taxon>Insecta</taxon>
        <taxon>Pterygota</taxon>
        <taxon>Neoptera</taxon>
        <taxon>Paraneoptera</taxon>
        <taxon>Hemiptera</taxon>
        <taxon>Sternorrhyncha</taxon>
        <taxon>Aphidomorpha</taxon>
        <taxon>Aphidoidea</taxon>
        <taxon>Aphididae</taxon>
        <taxon>Sipha</taxon>
    </lineage>
</organism>
<dbReference type="AlphaFoldDB" id="A0A2S2Q2E0"/>
<sequence length="194" mass="21850">MSKNVIVFVTGNVKKLEEVVQLFKKFYEGSPVPFHLTNINIDLPEHQGEREEICTLKANEAFKIIKGPCIVEDTSLCFNALGGLPGPYVKWFLKPVGPMGLYRMLQGFEDKTAIAVTTVAYVDKQGKVTIFNGETNGTIVEPSSIETFGWDSCFKPDGYEMTYAEMSKEQKNLISHRMKAMLKLKEFLDQTLPI</sequence>
<dbReference type="CDD" id="cd00515">
    <property type="entry name" value="HAM1"/>
    <property type="match status" value="1"/>
</dbReference>
<feature type="binding site" evidence="14">
    <location>
        <position position="171"/>
    </location>
    <ligand>
        <name>ITP</name>
        <dbReference type="ChEBI" id="CHEBI:61402"/>
    </ligand>
</feature>
<dbReference type="GO" id="GO:0009117">
    <property type="term" value="P:nucleotide metabolic process"/>
    <property type="evidence" value="ECO:0007669"/>
    <property type="project" value="UniProtKB-KW"/>
</dbReference>
<dbReference type="GO" id="GO:0046872">
    <property type="term" value="F:metal ion binding"/>
    <property type="evidence" value="ECO:0007669"/>
    <property type="project" value="UniProtKB-KW"/>
</dbReference>
<comment type="subunit">
    <text evidence="14">Homodimer.</text>
</comment>
<evidence type="ECO:0000256" key="7">
    <source>
        <dbReference type="ARBA" id="ARBA00022842"/>
    </source>
</evidence>
<dbReference type="OrthoDB" id="6288734at2759"/>
<dbReference type="NCBIfam" id="TIGR00042">
    <property type="entry name" value="RdgB/HAM1 family non-canonical purine NTP pyrophosphatase"/>
    <property type="match status" value="1"/>
</dbReference>
<evidence type="ECO:0000256" key="3">
    <source>
        <dbReference type="ARBA" id="ARBA00022490"/>
    </source>
</evidence>
<evidence type="ECO:0000256" key="4">
    <source>
        <dbReference type="ARBA" id="ARBA00022723"/>
    </source>
</evidence>
<protein>
    <recommendedName>
        <fullName evidence="14">Inosine triphosphate pyrophosphatase</fullName>
        <shortName evidence="14">ITPase</shortName>
        <shortName evidence="14">Inosine triphosphatase</shortName>
        <ecNumber evidence="14">3.6.1.66</ecNumber>
    </recommendedName>
    <alternativeName>
        <fullName evidence="14">Non-canonical purine NTP pyrophosphatase</fullName>
    </alternativeName>
    <alternativeName>
        <fullName evidence="14">Non-standard purine NTP pyrophosphatase</fullName>
    </alternativeName>
    <alternativeName>
        <fullName evidence="14">Nucleoside-triphosphate diphosphatase</fullName>
    </alternativeName>
    <alternativeName>
        <fullName evidence="14">Nucleoside-triphosphate pyrophosphatase</fullName>
        <shortName evidence="14">NTPase</shortName>
    </alternativeName>
    <alternativeName>
        <fullName evidence="14">XTP/dITP diphosphatase</fullName>
    </alternativeName>
</protein>
<comment type="subcellular location">
    <subcellularLocation>
        <location evidence="1 14">Cytoplasm</location>
    </subcellularLocation>
</comment>
<dbReference type="GeneID" id="112682508"/>
<keyword evidence="6 14" id="KW-0378">Hydrolase</keyword>
<keyword evidence="7 14" id="KW-0460">Magnesium</keyword>
<comment type="catalytic activity">
    <reaction evidence="11">
        <text>ITP + H2O = IMP + diphosphate + H(+)</text>
        <dbReference type="Rhea" id="RHEA:29399"/>
        <dbReference type="ChEBI" id="CHEBI:15377"/>
        <dbReference type="ChEBI" id="CHEBI:15378"/>
        <dbReference type="ChEBI" id="CHEBI:33019"/>
        <dbReference type="ChEBI" id="CHEBI:58053"/>
        <dbReference type="ChEBI" id="CHEBI:61402"/>
        <dbReference type="EC" id="3.6.1.66"/>
    </reaction>
    <physiologicalReaction direction="left-to-right" evidence="11">
        <dbReference type="Rhea" id="RHEA:29400"/>
    </physiologicalReaction>
</comment>
<keyword evidence="9 14" id="KW-0464">Manganese</keyword>
<keyword evidence="8 14" id="KW-0546">Nucleotide metabolism</keyword>
<dbReference type="EMBL" id="GGMS01002607">
    <property type="protein sequence ID" value="MBY71810.1"/>
    <property type="molecule type" value="Transcribed_RNA"/>
</dbReference>
<comment type="catalytic activity">
    <reaction evidence="12">
        <text>dITP + H2O = dIMP + diphosphate + H(+)</text>
        <dbReference type="Rhea" id="RHEA:28342"/>
        <dbReference type="ChEBI" id="CHEBI:15377"/>
        <dbReference type="ChEBI" id="CHEBI:15378"/>
        <dbReference type="ChEBI" id="CHEBI:33019"/>
        <dbReference type="ChEBI" id="CHEBI:61194"/>
        <dbReference type="ChEBI" id="CHEBI:61382"/>
        <dbReference type="EC" id="3.6.1.66"/>
    </reaction>
    <physiologicalReaction direction="left-to-right" evidence="12">
        <dbReference type="Rhea" id="RHEA:28343"/>
    </physiologicalReaction>
</comment>
<dbReference type="HAMAP" id="MF_03148">
    <property type="entry name" value="HAM1_NTPase"/>
    <property type="match status" value="1"/>
</dbReference>
<comment type="function">
    <text evidence="14">Pyrophosphatase that hydrolyzes non-canonical purine nucleotides such as inosine triphosphate (ITP), deoxyinosine triphosphate (dITP) or xanthosine 5'-triphosphate (XTP) to their respective monophosphate derivatives. The enzyme does not distinguish between the deoxy- and ribose forms. Probably excludes non-canonical purines from RNA and DNA precursor pools, thus preventing their incorporation into RNA and DNA and avoiding chromosomal lesions.</text>
</comment>
<evidence type="ECO:0000256" key="11">
    <source>
        <dbReference type="ARBA" id="ARBA00093218"/>
    </source>
</evidence>
<dbReference type="Proteomes" id="UP000694846">
    <property type="component" value="Unplaced"/>
</dbReference>
<dbReference type="EC" id="3.6.1.66" evidence="14"/>
<dbReference type="GO" id="GO:0036220">
    <property type="term" value="F:ITP diphosphatase activity"/>
    <property type="evidence" value="ECO:0007669"/>
    <property type="project" value="UniProtKB-UniRule"/>
</dbReference>
<dbReference type="InterPro" id="IPR027502">
    <property type="entry name" value="ITPase"/>
</dbReference>
<dbReference type="Pfam" id="PF01725">
    <property type="entry name" value="Ham1p_like"/>
    <property type="match status" value="1"/>
</dbReference>
<reference evidence="16" key="1">
    <citation type="submission" date="2018-04" db="EMBL/GenBank/DDBJ databases">
        <title>Transcriptome assembly of Sipha flava.</title>
        <authorList>
            <person name="Scully E.D."/>
            <person name="Geib S.M."/>
            <person name="Palmer N.A."/>
            <person name="Koch K."/>
            <person name="Bradshaw J."/>
            <person name="Heng-Moss T."/>
            <person name="Sarath G."/>
        </authorList>
    </citation>
    <scope>NUCLEOTIDE SEQUENCE</scope>
</reference>